<name>A0A498Q880_9MYCO</name>
<proteinExistence type="predicted"/>
<dbReference type="AlphaFoldDB" id="A0A498Q880"/>
<reference evidence="2 3" key="1">
    <citation type="submission" date="2018-09" db="EMBL/GenBank/DDBJ databases">
        <authorList>
            <person name="Tagini F."/>
        </authorList>
    </citation>
    <scope>NUCLEOTIDE SEQUENCE [LARGE SCALE GENOMIC DNA]</scope>
    <source>
        <strain evidence="2 3">MK13</strain>
    </source>
</reference>
<sequence length="42" mass="4562">MTENEGGFAAAVLPDEPRARLRGRPSGLMRTSGSVIGQTRYR</sequence>
<protein>
    <submittedName>
        <fullName evidence="2">Uncharacterized protein</fullName>
    </submittedName>
</protein>
<dbReference type="EMBL" id="UPHQ01000176">
    <property type="protein sequence ID" value="VBA41189.1"/>
    <property type="molecule type" value="Genomic_DNA"/>
</dbReference>
<evidence type="ECO:0000313" key="2">
    <source>
        <dbReference type="EMBL" id="VBA41189.1"/>
    </source>
</evidence>
<keyword evidence="3" id="KW-1185">Reference proteome</keyword>
<organism evidence="2 3">
    <name type="scientific">Mycobacterium innocens</name>
    <dbReference type="NCBI Taxonomy" id="2341083"/>
    <lineage>
        <taxon>Bacteria</taxon>
        <taxon>Bacillati</taxon>
        <taxon>Actinomycetota</taxon>
        <taxon>Actinomycetes</taxon>
        <taxon>Mycobacteriales</taxon>
        <taxon>Mycobacteriaceae</taxon>
        <taxon>Mycobacterium</taxon>
    </lineage>
</organism>
<accession>A0A498Q880</accession>
<feature type="compositionally biased region" description="Polar residues" evidence="1">
    <location>
        <begin position="29"/>
        <end position="42"/>
    </location>
</feature>
<dbReference type="Proteomes" id="UP000267289">
    <property type="component" value="Unassembled WGS sequence"/>
</dbReference>
<evidence type="ECO:0000256" key="1">
    <source>
        <dbReference type="SAM" id="MobiDB-lite"/>
    </source>
</evidence>
<evidence type="ECO:0000313" key="3">
    <source>
        <dbReference type="Proteomes" id="UP000267289"/>
    </source>
</evidence>
<feature type="region of interest" description="Disordered" evidence="1">
    <location>
        <begin position="1"/>
        <end position="42"/>
    </location>
</feature>
<gene>
    <name evidence="2" type="ORF">LAUMK13_03434</name>
</gene>